<organism evidence="2 3">
    <name type="scientific">Motiliproteus coralliicola</name>
    <dbReference type="NCBI Taxonomy" id="2283196"/>
    <lineage>
        <taxon>Bacteria</taxon>
        <taxon>Pseudomonadati</taxon>
        <taxon>Pseudomonadota</taxon>
        <taxon>Gammaproteobacteria</taxon>
        <taxon>Oceanospirillales</taxon>
        <taxon>Oceanospirillaceae</taxon>
        <taxon>Motiliproteus</taxon>
    </lineage>
</organism>
<evidence type="ECO:0000256" key="1">
    <source>
        <dbReference type="SAM" id="MobiDB-lite"/>
    </source>
</evidence>
<dbReference type="EMBL" id="QQOH01000001">
    <property type="protein sequence ID" value="RDE25125.1"/>
    <property type="molecule type" value="Genomic_DNA"/>
</dbReference>
<proteinExistence type="predicted"/>
<feature type="region of interest" description="Disordered" evidence="1">
    <location>
        <begin position="1"/>
        <end position="46"/>
    </location>
</feature>
<sequence length="198" mass="21216">MGCGPKGNKQQETSQEKAQAEASREQYDISREIRDEVEPRQREIGRLDHTEMLRGRNSADVAQANRSSTLDSIQAGGGTVRDAGVEQLGFAKAKTVGDVSARETAQGIKDNARLDLVRQGQGHATSAQSGMQTAAKIANREAQHTAALAADDRAFKKQAVMSLGMAGASDYMAYQGAAKADPGRYKNTSWGFGSWRGV</sequence>
<reference evidence="2 3" key="1">
    <citation type="submission" date="2018-07" db="EMBL/GenBank/DDBJ databases">
        <title>Motiliproteus coralliicola sp. nov., a bacterium isolated from Coral.</title>
        <authorList>
            <person name="Wang G."/>
        </authorList>
    </citation>
    <scope>NUCLEOTIDE SEQUENCE [LARGE SCALE GENOMIC DNA]</scope>
    <source>
        <strain evidence="2 3">C34</strain>
    </source>
</reference>
<accession>A0A369X025</accession>
<dbReference type="Proteomes" id="UP000253769">
    <property type="component" value="Unassembled WGS sequence"/>
</dbReference>
<name>A0A369X025_9GAMM</name>
<dbReference type="AlphaFoldDB" id="A0A369X025"/>
<feature type="compositionally biased region" description="Basic and acidic residues" evidence="1">
    <location>
        <begin position="14"/>
        <end position="46"/>
    </location>
</feature>
<dbReference type="RefSeq" id="WP_114694722.1">
    <property type="nucleotide sequence ID" value="NZ_QQOH01000001.1"/>
</dbReference>
<protein>
    <submittedName>
        <fullName evidence="2">Uncharacterized protein</fullName>
    </submittedName>
</protein>
<evidence type="ECO:0000313" key="3">
    <source>
        <dbReference type="Proteomes" id="UP000253769"/>
    </source>
</evidence>
<keyword evidence="3" id="KW-1185">Reference proteome</keyword>
<comment type="caution">
    <text evidence="2">The sequence shown here is derived from an EMBL/GenBank/DDBJ whole genome shotgun (WGS) entry which is preliminary data.</text>
</comment>
<gene>
    <name evidence="2" type="ORF">DV711_06095</name>
</gene>
<evidence type="ECO:0000313" key="2">
    <source>
        <dbReference type="EMBL" id="RDE25125.1"/>
    </source>
</evidence>